<dbReference type="Gene3D" id="3.80.10.10">
    <property type="entry name" value="Ribonuclease Inhibitor"/>
    <property type="match status" value="1"/>
</dbReference>
<comment type="caution">
    <text evidence="1">The sequence shown here is derived from an EMBL/GenBank/DDBJ whole genome shotgun (WGS) entry which is preliminary data.</text>
</comment>
<dbReference type="OrthoDB" id="2360970at2759"/>
<reference evidence="1" key="1">
    <citation type="submission" date="2021-06" db="EMBL/GenBank/DDBJ databases">
        <authorList>
            <person name="Kallberg Y."/>
            <person name="Tangrot J."/>
            <person name="Rosling A."/>
        </authorList>
    </citation>
    <scope>NUCLEOTIDE SEQUENCE</scope>
    <source>
        <strain evidence="1">BR232B</strain>
    </source>
</reference>
<gene>
    <name evidence="1" type="ORF">PBRASI_LOCUS5110</name>
</gene>
<sequence length="558" mass="63882">MPLFRNEHNKSSKKHKFKPRILNLKSLYNKAFGRQTCVLAPSRPASGCYQSTTRLIASSNPPPPLPSDILYYIFSMMVEKNLKTLNTCILVNKSWCEHALPIFWREPFRGGEPICVSVVDNYIGCLSNEERDALEECGIRLRNYKGRSSCINYAQYLRFLSMADLYTVVRAWTDRTQIRRSRRHSRNTYSTYTLALNLGQMLCKLFLSDRANILSLSLDWGRGYPSWLYAGGLTPNLTRLRKLSIHHINEWSIFSHLASYAVNIQDLEILDYSLSSPSLHNEEVSLAKFIECQNRLTRFKLFGYGTHPTMIPWSLRSQAKTLKSVEIIHINFISDEKKGPSLEGLADCVCLEELCIRFCTDAKRDHLLPLHGAVFPYLKKLHFVESTVAWEELMISLIITNANTLEEILFKPKAGSVIETNEPSVFGTVVRYCPNILVLAAPMTKNQLPYLYQLLRYSSCRLTSLSLFAPDRSKRCSNHDFTTELGALLPKTLKHLNLCICIGIKAMQVFLKEAPKSLETLYVEGWTSFNPVQRRVAEEYLAGSNRKENAIQFLKYTI</sequence>
<proteinExistence type="predicted"/>
<dbReference type="SUPFAM" id="SSF81383">
    <property type="entry name" value="F-box domain"/>
    <property type="match status" value="1"/>
</dbReference>
<dbReference type="SUPFAM" id="SSF52047">
    <property type="entry name" value="RNI-like"/>
    <property type="match status" value="1"/>
</dbReference>
<dbReference type="Proteomes" id="UP000789739">
    <property type="component" value="Unassembled WGS sequence"/>
</dbReference>
<evidence type="ECO:0000313" key="2">
    <source>
        <dbReference type="Proteomes" id="UP000789739"/>
    </source>
</evidence>
<protein>
    <submittedName>
        <fullName evidence="1">6238_t:CDS:1</fullName>
    </submittedName>
</protein>
<dbReference type="EMBL" id="CAJVPI010000573">
    <property type="protein sequence ID" value="CAG8551435.1"/>
    <property type="molecule type" value="Genomic_DNA"/>
</dbReference>
<name>A0A9N9FPR8_9GLOM</name>
<dbReference type="InterPro" id="IPR036047">
    <property type="entry name" value="F-box-like_dom_sf"/>
</dbReference>
<evidence type="ECO:0000313" key="1">
    <source>
        <dbReference type="EMBL" id="CAG8551435.1"/>
    </source>
</evidence>
<accession>A0A9N9FPR8</accession>
<organism evidence="1 2">
    <name type="scientific">Paraglomus brasilianum</name>
    <dbReference type="NCBI Taxonomy" id="144538"/>
    <lineage>
        <taxon>Eukaryota</taxon>
        <taxon>Fungi</taxon>
        <taxon>Fungi incertae sedis</taxon>
        <taxon>Mucoromycota</taxon>
        <taxon>Glomeromycotina</taxon>
        <taxon>Glomeromycetes</taxon>
        <taxon>Paraglomerales</taxon>
        <taxon>Paraglomeraceae</taxon>
        <taxon>Paraglomus</taxon>
    </lineage>
</organism>
<dbReference type="AlphaFoldDB" id="A0A9N9FPR8"/>
<dbReference type="InterPro" id="IPR032675">
    <property type="entry name" value="LRR_dom_sf"/>
</dbReference>
<keyword evidence="2" id="KW-1185">Reference proteome</keyword>